<dbReference type="OrthoDB" id="20172at2759"/>
<organism evidence="3 4">
    <name type="scientific">Gossypium australe</name>
    <dbReference type="NCBI Taxonomy" id="47621"/>
    <lineage>
        <taxon>Eukaryota</taxon>
        <taxon>Viridiplantae</taxon>
        <taxon>Streptophyta</taxon>
        <taxon>Embryophyta</taxon>
        <taxon>Tracheophyta</taxon>
        <taxon>Spermatophyta</taxon>
        <taxon>Magnoliopsida</taxon>
        <taxon>eudicotyledons</taxon>
        <taxon>Gunneridae</taxon>
        <taxon>Pentapetalae</taxon>
        <taxon>rosids</taxon>
        <taxon>malvids</taxon>
        <taxon>Malvales</taxon>
        <taxon>Malvaceae</taxon>
        <taxon>Malvoideae</taxon>
        <taxon>Gossypium</taxon>
    </lineage>
</organism>
<dbReference type="Proteomes" id="UP000325315">
    <property type="component" value="Unassembled WGS sequence"/>
</dbReference>
<keyword evidence="4" id="KW-1185">Reference proteome</keyword>
<protein>
    <submittedName>
        <fullName evidence="3">MyoH</fullName>
    </submittedName>
</protein>
<reference evidence="4" key="1">
    <citation type="journal article" date="2019" name="Plant Biotechnol. J.">
        <title>Genome sequencing of the Australian wild diploid species Gossypium australe highlights disease resistance and delayed gland morphogenesis.</title>
        <authorList>
            <person name="Cai Y."/>
            <person name="Cai X."/>
            <person name="Wang Q."/>
            <person name="Wang P."/>
            <person name="Zhang Y."/>
            <person name="Cai C."/>
            <person name="Xu Y."/>
            <person name="Wang K."/>
            <person name="Zhou Z."/>
            <person name="Wang C."/>
            <person name="Geng S."/>
            <person name="Li B."/>
            <person name="Dong Q."/>
            <person name="Hou Y."/>
            <person name="Wang H."/>
            <person name="Ai P."/>
            <person name="Liu Z."/>
            <person name="Yi F."/>
            <person name="Sun M."/>
            <person name="An G."/>
            <person name="Cheng J."/>
            <person name="Zhang Y."/>
            <person name="Shi Q."/>
            <person name="Xie Y."/>
            <person name="Shi X."/>
            <person name="Chang Y."/>
            <person name="Huang F."/>
            <person name="Chen Y."/>
            <person name="Hong S."/>
            <person name="Mi L."/>
            <person name="Sun Q."/>
            <person name="Zhang L."/>
            <person name="Zhou B."/>
            <person name="Peng R."/>
            <person name="Zhang X."/>
            <person name="Liu F."/>
        </authorList>
    </citation>
    <scope>NUCLEOTIDE SEQUENCE [LARGE SCALE GENOMIC DNA]</scope>
    <source>
        <strain evidence="4">cv. PA1801</strain>
    </source>
</reference>
<dbReference type="EMBL" id="SMMG02000012">
    <property type="protein sequence ID" value="KAA3455293.1"/>
    <property type="molecule type" value="Genomic_DNA"/>
</dbReference>
<feature type="compositionally biased region" description="Low complexity" evidence="2">
    <location>
        <begin position="218"/>
        <end position="229"/>
    </location>
</feature>
<feature type="region of interest" description="Disordered" evidence="2">
    <location>
        <begin position="385"/>
        <end position="406"/>
    </location>
</feature>
<sequence length="868" mass="95539">MKDTGNKRRNSANVQSKHLGRTDRRNNKPNQQNGGKTLKAKEAESKALKARSDPNSKVSDSNVGSEPIEVYENVIVHYVDDVNKSEETSPDPNGNKMVTKLKKAEILDDCSSDIEGETTQQKEEESDSETIKDSASSLGDSLTAEDEREEGVLRASNGVHNNKLKDGSSHGSRTGSELETNKSHLKALNNTPKRSAKSNGAPHKNATKSSVEETLKVSPKPSSESSEGSNGKHAEELKEVDVLDETSNGNKSFASDNEPVDAEDKFQVENEAALNEKINEMETRIEKLKAELREVAALEVSLYSVVSEHGSSAHKLHTPARRLSRLYIHACKHWEQNKRATIAKNTVSGLILSAKSCGNDVSRLTFWLSNTIVLREIISQAFGNSRNSSPLARLPELNGSNKRSEVKPSTLKWKGGVGSKQVNSFMPLVDDWQETGTFTNALEKVESWIFSRIVESVWWQALTPYMQTPLEGSPVSKTIGKLLGPALGDQQQGSFSINLWINAFQDAFQRLCPVRAGGHECGCLPVIARLVMEQCVARLDVAMFNAILRESAHEIPTDPISDPIVDSRVLPIPAGDLSFGSGAQLKNAVRIISADFCFCSFSTLYLWYIQLWLVLALYFITIGNYCSESDPQFVLSMILLELSCEARIAVGNWCRWLTDMFGMDSDDNLNEDQRSSQDDFRKNGGGESKSFLFLNSLSDLLMLPKDMLIDRSIREELCPSIGLPLVKRILCNFTPDEFCPDPVPGAVLEALNAETIVERRLSGDPARSFPYTAALVVYTPPSSADVAEKVAEAGGKSPLSRNASVVQRKGYTSDEELEELNSPLSSIIEKLPLSPTIVTNGGVNENHEHAGYCGINARYELLREVWSV</sequence>
<dbReference type="PANTHER" id="PTHR31344">
    <property type="entry name" value="NUCLEAR PORE COMPLEX PROTEIN NUP205"/>
    <property type="match status" value="1"/>
</dbReference>
<evidence type="ECO:0000313" key="4">
    <source>
        <dbReference type="Proteomes" id="UP000325315"/>
    </source>
</evidence>
<feature type="compositionally biased region" description="Basic and acidic residues" evidence="2">
    <location>
        <begin position="230"/>
        <end position="241"/>
    </location>
</feature>
<dbReference type="AlphaFoldDB" id="A0A5B6UDD6"/>
<feature type="compositionally biased region" description="Basic and acidic residues" evidence="2">
    <location>
        <begin position="39"/>
        <end position="54"/>
    </location>
</feature>
<evidence type="ECO:0000256" key="2">
    <source>
        <dbReference type="SAM" id="MobiDB-lite"/>
    </source>
</evidence>
<name>A0A5B6UDD6_9ROSI</name>
<feature type="coiled-coil region" evidence="1">
    <location>
        <begin position="271"/>
        <end position="298"/>
    </location>
</feature>
<feature type="region of interest" description="Disordered" evidence="2">
    <location>
        <begin position="1"/>
        <end position="69"/>
    </location>
</feature>
<dbReference type="PANTHER" id="PTHR31344:SF11">
    <property type="entry name" value="NUCLEOLAR PROTEIN GAR2-LIKE PROTEIN"/>
    <property type="match status" value="1"/>
</dbReference>
<feature type="compositionally biased region" description="Polar residues" evidence="2">
    <location>
        <begin position="169"/>
        <end position="178"/>
    </location>
</feature>
<accession>A0A5B6UDD6</accession>
<feature type="compositionally biased region" description="Polar residues" evidence="2">
    <location>
        <begin position="245"/>
        <end position="255"/>
    </location>
</feature>
<evidence type="ECO:0000256" key="1">
    <source>
        <dbReference type="SAM" id="Coils"/>
    </source>
</evidence>
<evidence type="ECO:0000313" key="3">
    <source>
        <dbReference type="EMBL" id="KAA3455293.1"/>
    </source>
</evidence>
<dbReference type="InterPro" id="IPR021827">
    <property type="entry name" value="Nup186/Nup192/Nup205"/>
</dbReference>
<proteinExistence type="predicted"/>
<gene>
    <name evidence="3" type="ORF">EPI10_018341</name>
</gene>
<dbReference type="GO" id="GO:0005643">
    <property type="term" value="C:nuclear pore"/>
    <property type="evidence" value="ECO:0007669"/>
    <property type="project" value="InterPro"/>
</dbReference>
<keyword evidence="1" id="KW-0175">Coiled coil</keyword>
<feature type="compositionally biased region" description="Polar residues" evidence="2">
    <location>
        <begin position="55"/>
        <end position="64"/>
    </location>
</feature>
<comment type="caution">
    <text evidence="3">The sequence shown here is derived from an EMBL/GenBank/DDBJ whole genome shotgun (WGS) entry which is preliminary data.</text>
</comment>
<feature type="region of interest" description="Disordered" evidence="2">
    <location>
        <begin position="105"/>
        <end position="264"/>
    </location>
</feature>
<feature type="compositionally biased region" description="Acidic residues" evidence="2">
    <location>
        <begin position="107"/>
        <end position="116"/>
    </location>
</feature>